<dbReference type="AlphaFoldDB" id="A0A5C3QNU5"/>
<dbReference type="Gene3D" id="3.90.850.10">
    <property type="entry name" value="Fumarylacetoacetase-like, C-terminal domain"/>
    <property type="match status" value="1"/>
</dbReference>
<dbReference type="OrthoDB" id="411064at2759"/>
<dbReference type="SUPFAM" id="SSF56529">
    <property type="entry name" value="FAH"/>
    <property type="match status" value="1"/>
</dbReference>
<dbReference type="EMBL" id="ML178820">
    <property type="protein sequence ID" value="TFL03616.1"/>
    <property type="molecule type" value="Genomic_DNA"/>
</dbReference>
<evidence type="ECO:0000256" key="1">
    <source>
        <dbReference type="ARBA" id="ARBA00010211"/>
    </source>
</evidence>
<feature type="domain" description="Fumarylacetoacetase-like C-terminal" evidence="3">
    <location>
        <begin position="71"/>
        <end position="284"/>
    </location>
</feature>
<dbReference type="STRING" id="1884261.A0A5C3QNU5"/>
<dbReference type="InterPro" id="IPR011234">
    <property type="entry name" value="Fumarylacetoacetase-like_C"/>
</dbReference>
<proteinExistence type="inferred from homology"/>
<accession>A0A5C3QNU5</accession>
<gene>
    <name evidence="4" type="ORF">BDV98DRAFT_564508</name>
</gene>
<dbReference type="Proteomes" id="UP000305067">
    <property type="component" value="Unassembled WGS sequence"/>
</dbReference>
<name>A0A5C3QNU5_9AGAR</name>
<comment type="similarity">
    <text evidence="1">Belongs to the FAH family.</text>
</comment>
<protein>
    <recommendedName>
        <fullName evidence="3">Fumarylacetoacetase-like C-terminal domain-containing protein</fullName>
    </recommendedName>
</protein>
<sequence length="287" mass="31501">MVSVSCAFISDDGREYTGDVILSLGSFDAAYSTAARVVRGYVLGGKWTFPKKVKRIKRLLSPLPPERTRSVRAVGFNYIYHAEQLKVTIPTFPILFFKPWTALAGPFDDVPITSGYQNSTNFTSKMNYEAELVVVVGRKVFNVSEDEALDAVLGCWIRCVASRMVDREGREASAQLAMGKNDDGWGPWGPALTLKEEIEDVQSLNIWLKVNGVTKRNASTADMIFGVRQIVSFFSMGITLHPGDIIFTGTPSGVQLGALNPVWLTDGDVVETGLDQLGTCSNRLAYT</sequence>
<dbReference type="InterPro" id="IPR036663">
    <property type="entry name" value="Fumarylacetoacetase_C_sf"/>
</dbReference>
<keyword evidence="2" id="KW-0479">Metal-binding</keyword>
<evidence type="ECO:0000313" key="4">
    <source>
        <dbReference type="EMBL" id="TFL03616.1"/>
    </source>
</evidence>
<evidence type="ECO:0000259" key="3">
    <source>
        <dbReference type="Pfam" id="PF01557"/>
    </source>
</evidence>
<organism evidence="4 5">
    <name type="scientific">Pterulicium gracile</name>
    <dbReference type="NCBI Taxonomy" id="1884261"/>
    <lineage>
        <taxon>Eukaryota</taxon>
        <taxon>Fungi</taxon>
        <taxon>Dikarya</taxon>
        <taxon>Basidiomycota</taxon>
        <taxon>Agaricomycotina</taxon>
        <taxon>Agaricomycetes</taxon>
        <taxon>Agaricomycetidae</taxon>
        <taxon>Agaricales</taxon>
        <taxon>Pleurotineae</taxon>
        <taxon>Pterulaceae</taxon>
        <taxon>Pterulicium</taxon>
    </lineage>
</organism>
<dbReference type="PANTHER" id="PTHR11820">
    <property type="entry name" value="ACYLPYRUVASE"/>
    <property type="match status" value="1"/>
</dbReference>
<reference evidence="4 5" key="1">
    <citation type="journal article" date="2019" name="Nat. Ecol. Evol.">
        <title>Megaphylogeny resolves global patterns of mushroom evolution.</title>
        <authorList>
            <person name="Varga T."/>
            <person name="Krizsan K."/>
            <person name="Foldi C."/>
            <person name="Dima B."/>
            <person name="Sanchez-Garcia M."/>
            <person name="Sanchez-Ramirez S."/>
            <person name="Szollosi G.J."/>
            <person name="Szarkandi J.G."/>
            <person name="Papp V."/>
            <person name="Albert L."/>
            <person name="Andreopoulos W."/>
            <person name="Angelini C."/>
            <person name="Antonin V."/>
            <person name="Barry K.W."/>
            <person name="Bougher N.L."/>
            <person name="Buchanan P."/>
            <person name="Buyck B."/>
            <person name="Bense V."/>
            <person name="Catcheside P."/>
            <person name="Chovatia M."/>
            <person name="Cooper J."/>
            <person name="Damon W."/>
            <person name="Desjardin D."/>
            <person name="Finy P."/>
            <person name="Geml J."/>
            <person name="Haridas S."/>
            <person name="Hughes K."/>
            <person name="Justo A."/>
            <person name="Karasinski D."/>
            <person name="Kautmanova I."/>
            <person name="Kiss B."/>
            <person name="Kocsube S."/>
            <person name="Kotiranta H."/>
            <person name="LaButti K.M."/>
            <person name="Lechner B.E."/>
            <person name="Liimatainen K."/>
            <person name="Lipzen A."/>
            <person name="Lukacs Z."/>
            <person name="Mihaltcheva S."/>
            <person name="Morgado L.N."/>
            <person name="Niskanen T."/>
            <person name="Noordeloos M.E."/>
            <person name="Ohm R.A."/>
            <person name="Ortiz-Santana B."/>
            <person name="Ovrebo C."/>
            <person name="Racz N."/>
            <person name="Riley R."/>
            <person name="Savchenko A."/>
            <person name="Shiryaev A."/>
            <person name="Soop K."/>
            <person name="Spirin V."/>
            <person name="Szebenyi C."/>
            <person name="Tomsovsky M."/>
            <person name="Tulloss R.E."/>
            <person name="Uehling J."/>
            <person name="Grigoriev I.V."/>
            <person name="Vagvolgyi C."/>
            <person name="Papp T."/>
            <person name="Martin F.M."/>
            <person name="Miettinen O."/>
            <person name="Hibbett D.S."/>
            <person name="Nagy L.G."/>
        </authorList>
    </citation>
    <scope>NUCLEOTIDE SEQUENCE [LARGE SCALE GENOMIC DNA]</scope>
    <source>
        <strain evidence="4 5">CBS 309.79</strain>
    </source>
</reference>
<dbReference type="GO" id="GO:0003824">
    <property type="term" value="F:catalytic activity"/>
    <property type="evidence" value="ECO:0007669"/>
    <property type="project" value="InterPro"/>
</dbReference>
<keyword evidence="5" id="KW-1185">Reference proteome</keyword>
<evidence type="ECO:0000256" key="2">
    <source>
        <dbReference type="ARBA" id="ARBA00022723"/>
    </source>
</evidence>
<dbReference type="Pfam" id="PF01557">
    <property type="entry name" value="FAA_hydrolase"/>
    <property type="match status" value="1"/>
</dbReference>
<dbReference type="GO" id="GO:0046872">
    <property type="term" value="F:metal ion binding"/>
    <property type="evidence" value="ECO:0007669"/>
    <property type="project" value="UniProtKB-KW"/>
</dbReference>
<dbReference type="PANTHER" id="PTHR11820:SF112">
    <property type="entry name" value="FUMARYLACETOACETATE HYDROLASE FAMILY PROTEIN (AFU_ORTHOLOGUE AFUA_1G02370)-RELATED"/>
    <property type="match status" value="1"/>
</dbReference>
<evidence type="ECO:0000313" key="5">
    <source>
        <dbReference type="Proteomes" id="UP000305067"/>
    </source>
</evidence>